<dbReference type="InterPro" id="IPR002110">
    <property type="entry name" value="Ankyrin_rpt"/>
</dbReference>
<protein>
    <submittedName>
        <fullName evidence="3">Ankyrin repeat protein</fullName>
    </submittedName>
</protein>
<dbReference type="PANTHER" id="PTHR24198">
    <property type="entry name" value="ANKYRIN REPEAT AND PROTEIN KINASE DOMAIN-CONTAINING PROTEIN"/>
    <property type="match status" value="1"/>
</dbReference>
<dbReference type="InterPro" id="IPR036770">
    <property type="entry name" value="Ankyrin_rpt-contain_sf"/>
</dbReference>
<dbReference type="EMBL" id="MK072291">
    <property type="protein sequence ID" value="AYV81654.1"/>
    <property type="molecule type" value="Genomic_DNA"/>
</dbReference>
<evidence type="ECO:0000256" key="2">
    <source>
        <dbReference type="ARBA" id="ARBA00023043"/>
    </source>
</evidence>
<evidence type="ECO:0000313" key="3">
    <source>
        <dbReference type="EMBL" id="AYV81654.1"/>
    </source>
</evidence>
<proteinExistence type="predicted"/>
<gene>
    <name evidence="3" type="ORF">Harvfovirus49_4</name>
</gene>
<evidence type="ECO:0000256" key="1">
    <source>
        <dbReference type="ARBA" id="ARBA00022737"/>
    </source>
</evidence>
<sequence>MSTDNENLKLFDLLKSQKWKEFTEYINSIEHIDLNIRDDQNNYLLTYAILYNQPKIVRLLIEKGARIDIVDNEDKSILYIAIRYDYQEIITILLEYNENNIGIFLFDIRDRNNNVPIHYTILFNNPEGLKKLLKAGASPNTREKNGYNSLHLAVYMRSFNMCAVIQEYNIDINARSNSGETALHIACNLQLIDIVKMLISNGINVNIQDYEHEYTALHYSVNLNSKELVGILLKNKADPNLQDVVGNTVIHYAVSENNLECLTMILASGENKVNLNLWNLDGKIAFLMALEIDMNNLSEYIDLLLPDSNLNIQDTNGNTCLHLICNRELWKEYQPQLIKKKLDVFLPNKLDERPIDYVGKKDFDNFLQMIVSGYLYRIRNVDIYWSEEWENMCKKELYYGDLTEEEEKVVRREIPLVKAGQHDICRDIIENKLRKTYERKDMKICSKSFPLKRGFMCIDLSEGQNLNVCTFTGSTLDILIGLIYLLNKHTNACSTFSRNFTENKELCKFYRSIGIIMNTRCEFLNFEVVWVHHKLYLVEEFYDNFRRCISKGDKQFVIIPLGIEMRVGSHANYLIYDKVIHEVERFEPHGSSTPPGLHYDPTLLDNILEVRFKEIDPEIKYVRPKDYLPKVGFQLLDVSERRKKRIGDPGGFCALWTIWYVDMRLSHRDLPRRTLVKKMIQTIKSQNISFKNLIRNYAKNIIDIRDRILNKAQIDINDWLNDQYNEHQIDIILKELTREVGLLIP</sequence>
<dbReference type="PROSITE" id="PS50088">
    <property type="entry name" value="ANK_REPEAT"/>
    <property type="match status" value="5"/>
</dbReference>
<keyword evidence="2" id="KW-0040">ANK repeat</keyword>
<dbReference type="PANTHER" id="PTHR24198:SF165">
    <property type="entry name" value="ANKYRIN REPEAT-CONTAINING PROTEIN-RELATED"/>
    <property type="match status" value="1"/>
</dbReference>
<name>A0A3G5A574_9VIRU</name>
<dbReference type="SUPFAM" id="SSF48403">
    <property type="entry name" value="Ankyrin repeat"/>
    <property type="match status" value="2"/>
</dbReference>
<organism evidence="3">
    <name type="scientific">Harvfovirus sp</name>
    <dbReference type="NCBI Taxonomy" id="2487768"/>
    <lineage>
        <taxon>Viruses</taxon>
        <taxon>Varidnaviria</taxon>
        <taxon>Bamfordvirae</taxon>
        <taxon>Nucleocytoviricota</taxon>
        <taxon>Megaviricetes</taxon>
        <taxon>Imitervirales</taxon>
        <taxon>Mimiviridae</taxon>
        <taxon>Klosneuvirinae</taxon>
    </lineage>
</organism>
<accession>A0A3G5A574</accession>
<dbReference type="PROSITE" id="PS50297">
    <property type="entry name" value="ANK_REP_REGION"/>
    <property type="match status" value="2"/>
</dbReference>
<keyword evidence="1" id="KW-0677">Repeat</keyword>
<dbReference type="Pfam" id="PF12796">
    <property type="entry name" value="Ank_2"/>
    <property type="match status" value="3"/>
</dbReference>
<reference evidence="3" key="1">
    <citation type="submission" date="2018-10" db="EMBL/GenBank/DDBJ databases">
        <title>Hidden diversity of soil giant viruses.</title>
        <authorList>
            <person name="Schulz F."/>
            <person name="Alteio L."/>
            <person name="Goudeau D."/>
            <person name="Ryan E.M."/>
            <person name="Malmstrom R.R."/>
            <person name="Blanchard J."/>
            <person name="Woyke T."/>
        </authorList>
    </citation>
    <scope>NUCLEOTIDE SEQUENCE</scope>
    <source>
        <strain evidence="3">HAV1</strain>
    </source>
</reference>
<dbReference type="Gene3D" id="1.25.40.20">
    <property type="entry name" value="Ankyrin repeat-containing domain"/>
    <property type="match status" value="3"/>
</dbReference>
<dbReference type="SMART" id="SM00248">
    <property type="entry name" value="ANK"/>
    <property type="match status" value="7"/>
</dbReference>